<dbReference type="SUPFAM" id="SSF46785">
    <property type="entry name" value="Winged helix' DNA-binding domain"/>
    <property type="match status" value="1"/>
</dbReference>
<dbReference type="EMBL" id="LGCK01000001">
    <property type="protein sequence ID" value="KPL75131.1"/>
    <property type="molecule type" value="Genomic_DNA"/>
</dbReference>
<sequence length="185" mass="21561">MSPRKKIANTMEIMLLGLLDGEPMHGYDLFKYLSRPDGLSRVWHINQSNLYAMLDSLEQDGSLESQLIQVGNSPMRKEYHLTAEGTQRYKQWIREPVLHGRDMRQVFLAKLYFALKESSETAFELVQKQKAVTETWKREVEASMQNLNADNEFDRLVFCSRLKQISGWQEWLDDCAGSLLLNRTK</sequence>
<reference evidence="2 3" key="1">
    <citation type="submission" date="2015-07" db="EMBL/GenBank/DDBJ databases">
        <title>Genome sequence of Leptolinea tardivitalis DSM 16556.</title>
        <authorList>
            <person name="Hemp J."/>
            <person name="Ward L.M."/>
            <person name="Pace L.A."/>
            <person name="Fischer W.W."/>
        </authorList>
    </citation>
    <scope>NUCLEOTIDE SEQUENCE [LARGE SCALE GENOMIC DNA]</scope>
    <source>
        <strain evidence="2 3">YMTK-2</strain>
    </source>
</reference>
<dbReference type="AlphaFoldDB" id="A0A0P6X570"/>
<organism evidence="2 3">
    <name type="scientific">Leptolinea tardivitalis</name>
    <dbReference type="NCBI Taxonomy" id="229920"/>
    <lineage>
        <taxon>Bacteria</taxon>
        <taxon>Bacillati</taxon>
        <taxon>Chloroflexota</taxon>
        <taxon>Anaerolineae</taxon>
        <taxon>Anaerolineales</taxon>
        <taxon>Anaerolineaceae</taxon>
        <taxon>Leptolinea</taxon>
    </lineage>
</organism>
<name>A0A0P6X570_9CHLR</name>
<keyword evidence="3" id="KW-1185">Reference proteome</keyword>
<dbReference type="InterPro" id="IPR036388">
    <property type="entry name" value="WH-like_DNA-bd_sf"/>
</dbReference>
<dbReference type="Pfam" id="PF03551">
    <property type="entry name" value="PadR"/>
    <property type="match status" value="1"/>
</dbReference>
<dbReference type="InterPro" id="IPR036390">
    <property type="entry name" value="WH_DNA-bd_sf"/>
</dbReference>
<proteinExistence type="predicted"/>
<feature type="domain" description="Transcription regulator PadR N-terminal" evidence="1">
    <location>
        <begin position="15"/>
        <end position="90"/>
    </location>
</feature>
<dbReference type="Proteomes" id="UP000050430">
    <property type="component" value="Unassembled WGS sequence"/>
</dbReference>
<dbReference type="STRING" id="229920.ADM99_00490"/>
<dbReference type="InterPro" id="IPR052509">
    <property type="entry name" value="Metal_resp_DNA-bind_regulator"/>
</dbReference>
<protein>
    <recommendedName>
        <fullName evidence="1">Transcription regulator PadR N-terminal domain-containing protein</fullName>
    </recommendedName>
</protein>
<evidence type="ECO:0000313" key="2">
    <source>
        <dbReference type="EMBL" id="KPL75131.1"/>
    </source>
</evidence>
<dbReference type="PANTHER" id="PTHR33169:SF27">
    <property type="entry name" value="TRANSCRIPTIONAL REGULATOR PADR FAMILY PROTEIN"/>
    <property type="match status" value="1"/>
</dbReference>
<evidence type="ECO:0000259" key="1">
    <source>
        <dbReference type="Pfam" id="PF03551"/>
    </source>
</evidence>
<gene>
    <name evidence="2" type="ORF">ADM99_00490</name>
</gene>
<accession>A0A0P6X570</accession>
<comment type="caution">
    <text evidence="2">The sequence shown here is derived from an EMBL/GenBank/DDBJ whole genome shotgun (WGS) entry which is preliminary data.</text>
</comment>
<dbReference type="InterPro" id="IPR005149">
    <property type="entry name" value="Tscrpt_reg_PadR_N"/>
</dbReference>
<evidence type="ECO:0000313" key="3">
    <source>
        <dbReference type="Proteomes" id="UP000050430"/>
    </source>
</evidence>
<dbReference type="Gene3D" id="1.10.10.10">
    <property type="entry name" value="Winged helix-like DNA-binding domain superfamily/Winged helix DNA-binding domain"/>
    <property type="match status" value="1"/>
</dbReference>
<dbReference type="PANTHER" id="PTHR33169">
    <property type="entry name" value="PADR-FAMILY TRANSCRIPTIONAL REGULATOR"/>
    <property type="match status" value="1"/>
</dbReference>